<dbReference type="AlphaFoldDB" id="A0A1C7LZE9"/>
<dbReference type="EMBL" id="LUGG01000017">
    <property type="protein sequence ID" value="OBZ69389.1"/>
    <property type="molecule type" value="Genomic_DNA"/>
</dbReference>
<protein>
    <submittedName>
        <fullName evidence="2">Uncharacterized protein</fullName>
    </submittedName>
</protein>
<keyword evidence="3" id="KW-1185">Reference proteome</keyword>
<sequence>MEEDGQEINPASFSTCSSCSTGPTSPHDRPKSKKEDLEVVLQTESVNNQTKNGERRSAGHRKKRVHRLVQVLDKLTL</sequence>
<feature type="region of interest" description="Disordered" evidence="1">
    <location>
        <begin position="1"/>
        <end position="77"/>
    </location>
</feature>
<evidence type="ECO:0000313" key="3">
    <source>
        <dbReference type="Proteomes" id="UP000092993"/>
    </source>
</evidence>
<feature type="compositionally biased region" description="Polar residues" evidence="1">
    <location>
        <begin position="42"/>
        <end position="51"/>
    </location>
</feature>
<proteinExistence type="predicted"/>
<comment type="caution">
    <text evidence="2">The sequence shown here is derived from an EMBL/GenBank/DDBJ whole genome shotgun (WGS) entry which is preliminary data.</text>
</comment>
<reference evidence="2 3" key="1">
    <citation type="submission" date="2016-03" db="EMBL/GenBank/DDBJ databases">
        <title>Whole genome sequencing of Grifola frondosa 9006-11.</title>
        <authorList>
            <person name="Min B."/>
            <person name="Park H."/>
            <person name="Kim J.-G."/>
            <person name="Cho H."/>
            <person name="Oh Y.-L."/>
            <person name="Kong W.-S."/>
            <person name="Choi I.-G."/>
        </authorList>
    </citation>
    <scope>NUCLEOTIDE SEQUENCE [LARGE SCALE GENOMIC DNA]</scope>
    <source>
        <strain evidence="2 3">9006-11</strain>
    </source>
</reference>
<evidence type="ECO:0000256" key="1">
    <source>
        <dbReference type="SAM" id="MobiDB-lite"/>
    </source>
</evidence>
<name>A0A1C7LZE9_GRIFR</name>
<dbReference type="Proteomes" id="UP000092993">
    <property type="component" value="Unassembled WGS sequence"/>
</dbReference>
<gene>
    <name evidence="2" type="ORF">A0H81_10614</name>
</gene>
<feature type="compositionally biased region" description="Basic and acidic residues" evidence="1">
    <location>
        <begin position="26"/>
        <end position="37"/>
    </location>
</feature>
<feature type="compositionally biased region" description="Basic residues" evidence="1">
    <location>
        <begin position="58"/>
        <end position="67"/>
    </location>
</feature>
<evidence type="ECO:0000313" key="2">
    <source>
        <dbReference type="EMBL" id="OBZ69389.1"/>
    </source>
</evidence>
<accession>A0A1C7LZE9</accession>
<feature type="compositionally biased region" description="Low complexity" evidence="1">
    <location>
        <begin position="12"/>
        <end position="25"/>
    </location>
</feature>
<organism evidence="2 3">
    <name type="scientific">Grifola frondosa</name>
    <name type="common">Maitake</name>
    <name type="synonym">Polyporus frondosus</name>
    <dbReference type="NCBI Taxonomy" id="5627"/>
    <lineage>
        <taxon>Eukaryota</taxon>
        <taxon>Fungi</taxon>
        <taxon>Dikarya</taxon>
        <taxon>Basidiomycota</taxon>
        <taxon>Agaricomycotina</taxon>
        <taxon>Agaricomycetes</taxon>
        <taxon>Polyporales</taxon>
        <taxon>Grifolaceae</taxon>
        <taxon>Grifola</taxon>
    </lineage>
</organism>